<gene>
    <name evidence="1" type="ORF">SDC9_188262</name>
</gene>
<accession>A0A645HZM0</accession>
<sequence>MAIEQLNNPLTNMIDEIIGTVSSAMESCGHSYNIDEWMFVKEDFKDCRTKIAELLSIREAAYTLIQRYEKNKAFQEQLEDISFLGIDLLSELYEKISNIYKDPDIVIVDVSMTKAYNALYGTEETPGLDN</sequence>
<proteinExistence type="predicted"/>
<evidence type="ECO:0000313" key="1">
    <source>
        <dbReference type="EMBL" id="MPN40723.1"/>
    </source>
</evidence>
<reference evidence="1" key="1">
    <citation type="submission" date="2019-08" db="EMBL/GenBank/DDBJ databases">
        <authorList>
            <person name="Kucharzyk K."/>
            <person name="Murdoch R.W."/>
            <person name="Higgins S."/>
            <person name="Loffler F."/>
        </authorList>
    </citation>
    <scope>NUCLEOTIDE SEQUENCE</scope>
</reference>
<organism evidence="1">
    <name type="scientific">bioreactor metagenome</name>
    <dbReference type="NCBI Taxonomy" id="1076179"/>
    <lineage>
        <taxon>unclassified sequences</taxon>
        <taxon>metagenomes</taxon>
        <taxon>ecological metagenomes</taxon>
    </lineage>
</organism>
<dbReference type="AlphaFoldDB" id="A0A645HZM0"/>
<comment type="caution">
    <text evidence="1">The sequence shown here is derived from an EMBL/GenBank/DDBJ whole genome shotgun (WGS) entry which is preliminary data.</text>
</comment>
<name>A0A645HZM0_9ZZZZ</name>
<protein>
    <submittedName>
        <fullName evidence="1">Uncharacterized protein</fullName>
    </submittedName>
</protein>
<dbReference type="EMBL" id="VSSQ01097314">
    <property type="protein sequence ID" value="MPN40723.1"/>
    <property type="molecule type" value="Genomic_DNA"/>
</dbReference>